<gene>
    <name evidence="2" type="ORF">DV701_01515</name>
</gene>
<reference evidence="2 3" key="1">
    <citation type="submission" date="2018-07" db="EMBL/GenBank/DDBJ databases">
        <title>Complete genome sequencing of Ornithinimicrobium sp. AMA3305.</title>
        <authorList>
            <person name="Bae J.-W."/>
        </authorList>
    </citation>
    <scope>NUCLEOTIDE SEQUENCE [LARGE SCALE GENOMIC DNA]</scope>
    <source>
        <strain evidence="2 3">AMA3305</strain>
    </source>
</reference>
<dbReference type="AlphaFoldDB" id="A0A345NS05"/>
<dbReference type="InterPro" id="IPR018960">
    <property type="entry name" value="DUF1990"/>
</dbReference>
<accession>A0A345NS05</accession>
<feature type="domain" description="DUF1990" evidence="1">
    <location>
        <begin position="80"/>
        <end position="237"/>
    </location>
</feature>
<dbReference type="KEGG" id="orn:DV701_01515"/>
<organism evidence="2 3">
    <name type="scientific">Ornithinimicrobium avium</name>
    <dbReference type="NCBI Taxonomy" id="2283195"/>
    <lineage>
        <taxon>Bacteria</taxon>
        <taxon>Bacillati</taxon>
        <taxon>Actinomycetota</taxon>
        <taxon>Actinomycetes</taxon>
        <taxon>Micrococcales</taxon>
        <taxon>Ornithinimicrobiaceae</taxon>
        <taxon>Ornithinimicrobium</taxon>
    </lineage>
</organism>
<dbReference type="EMBL" id="CP031229">
    <property type="protein sequence ID" value="AXH97813.1"/>
    <property type="molecule type" value="Genomic_DNA"/>
</dbReference>
<dbReference type="OrthoDB" id="120660at2"/>
<evidence type="ECO:0000313" key="3">
    <source>
        <dbReference type="Proteomes" id="UP000253790"/>
    </source>
</evidence>
<dbReference type="Proteomes" id="UP000253790">
    <property type="component" value="Chromosome"/>
</dbReference>
<evidence type="ECO:0000313" key="2">
    <source>
        <dbReference type="EMBL" id="AXH97813.1"/>
    </source>
</evidence>
<keyword evidence="3" id="KW-1185">Reference proteome</keyword>
<name>A0A345NS05_9MICO</name>
<dbReference type="Pfam" id="PF09348">
    <property type="entry name" value="DUF1990"/>
    <property type="match status" value="1"/>
</dbReference>
<sequence length="286" mass="33095">MHRNGEPIPYPLSSRTYSGRFNLRVDGLLRFIRRGNVRRRRVPKVKVEHRNWFGRVNQRRALEDLRTRAPNFREEELAQASWHHDLHRSRLPDERPGDPEPGGSWELARQLIDMYEAPDPSIIRGVFVADGPLEDRDMLLEGRFHGVHFFMGVRVTRIMDEYRGDGTRVWGWAYDTLEGHLEQGRMTYEVVKDRSTGRVDFVTRGVSRPAPTVGPVVKFGWSLFGRRTQLRFYQRCGDRVQDLVTECLERGGSLPQAVVIEGLVHAPSDADARAWDRLAVHREHPG</sequence>
<proteinExistence type="predicted"/>
<protein>
    <submittedName>
        <fullName evidence="2">DUF1990 family protein</fullName>
    </submittedName>
</protein>
<evidence type="ECO:0000259" key="1">
    <source>
        <dbReference type="Pfam" id="PF09348"/>
    </source>
</evidence>